<dbReference type="Proteomes" id="UP001148614">
    <property type="component" value="Unassembled WGS sequence"/>
</dbReference>
<dbReference type="Pfam" id="PF01156">
    <property type="entry name" value="IU_nuc_hydro"/>
    <property type="match status" value="1"/>
</dbReference>
<dbReference type="InterPro" id="IPR001910">
    <property type="entry name" value="Inosine/uridine_hydrolase_dom"/>
</dbReference>
<protein>
    <recommendedName>
        <fullName evidence="4">Inosine/uridine-preferring nucleoside hydrolase domain-containing protein</fullName>
    </recommendedName>
</protein>
<organism evidence="5 6">
    <name type="scientific">Xylaria arbuscula</name>
    <dbReference type="NCBI Taxonomy" id="114810"/>
    <lineage>
        <taxon>Eukaryota</taxon>
        <taxon>Fungi</taxon>
        <taxon>Dikarya</taxon>
        <taxon>Ascomycota</taxon>
        <taxon>Pezizomycotina</taxon>
        <taxon>Sordariomycetes</taxon>
        <taxon>Xylariomycetidae</taxon>
        <taxon>Xylariales</taxon>
        <taxon>Xylariaceae</taxon>
        <taxon>Xylaria</taxon>
    </lineage>
</organism>
<evidence type="ECO:0000256" key="1">
    <source>
        <dbReference type="ARBA" id="ARBA00009176"/>
    </source>
</evidence>
<dbReference type="GO" id="GO:0008477">
    <property type="term" value="F:purine nucleosidase activity"/>
    <property type="evidence" value="ECO:0007669"/>
    <property type="project" value="TreeGrafter"/>
</dbReference>
<dbReference type="AlphaFoldDB" id="A0A9W8NCA7"/>
<dbReference type="Gene3D" id="3.90.245.10">
    <property type="entry name" value="Ribonucleoside hydrolase-like"/>
    <property type="match status" value="1"/>
</dbReference>
<evidence type="ECO:0000259" key="4">
    <source>
        <dbReference type="Pfam" id="PF01156"/>
    </source>
</evidence>
<keyword evidence="2" id="KW-0378">Hydrolase</keyword>
<dbReference type="InterPro" id="IPR023186">
    <property type="entry name" value="IUNH"/>
</dbReference>
<evidence type="ECO:0000313" key="6">
    <source>
        <dbReference type="Proteomes" id="UP001148614"/>
    </source>
</evidence>
<evidence type="ECO:0000256" key="2">
    <source>
        <dbReference type="ARBA" id="ARBA00022801"/>
    </source>
</evidence>
<gene>
    <name evidence="5" type="ORF">NPX13_g6579</name>
</gene>
<dbReference type="SUPFAM" id="SSF53590">
    <property type="entry name" value="Nucleoside hydrolase"/>
    <property type="match status" value="1"/>
</dbReference>
<dbReference type="PANTHER" id="PTHR12304:SF56">
    <property type="entry name" value="HYDROLASE, PUTATIVE (AFU_ORTHOLOGUE AFUA_1G11790)-RELATED"/>
    <property type="match status" value="1"/>
</dbReference>
<comment type="caution">
    <text evidence="5">The sequence shown here is derived from an EMBL/GenBank/DDBJ whole genome shotgun (WGS) entry which is preliminary data.</text>
</comment>
<dbReference type="GO" id="GO:0005829">
    <property type="term" value="C:cytosol"/>
    <property type="evidence" value="ECO:0007669"/>
    <property type="project" value="TreeGrafter"/>
</dbReference>
<reference evidence="5" key="1">
    <citation type="submission" date="2022-07" db="EMBL/GenBank/DDBJ databases">
        <title>Genome Sequence of Xylaria arbuscula.</title>
        <authorList>
            <person name="Buettner E."/>
        </authorList>
    </citation>
    <scope>NUCLEOTIDE SEQUENCE</scope>
    <source>
        <strain evidence="5">VT107</strain>
    </source>
</reference>
<keyword evidence="3" id="KW-0326">Glycosidase</keyword>
<feature type="domain" description="Inosine/uridine-preferring nucleoside hydrolase" evidence="4">
    <location>
        <begin position="7"/>
        <end position="382"/>
    </location>
</feature>
<evidence type="ECO:0000256" key="3">
    <source>
        <dbReference type="ARBA" id="ARBA00023295"/>
    </source>
</evidence>
<dbReference type="PANTHER" id="PTHR12304">
    <property type="entry name" value="INOSINE-URIDINE PREFERRING NUCLEOSIDE HYDROLASE"/>
    <property type="match status" value="1"/>
</dbReference>
<dbReference type="GO" id="GO:0006152">
    <property type="term" value="P:purine nucleoside catabolic process"/>
    <property type="evidence" value="ECO:0007669"/>
    <property type="project" value="TreeGrafter"/>
</dbReference>
<dbReference type="InterPro" id="IPR036452">
    <property type="entry name" value="Ribo_hydro-like"/>
</dbReference>
<dbReference type="EMBL" id="JANPWZ010001182">
    <property type="protein sequence ID" value="KAJ3567984.1"/>
    <property type="molecule type" value="Genomic_DNA"/>
</dbReference>
<name>A0A9W8NCA7_9PEZI</name>
<dbReference type="VEuPathDB" id="FungiDB:F4678DRAFT_340850"/>
<comment type="similarity">
    <text evidence="1">Belongs to the IUNH family.</text>
</comment>
<proteinExistence type="inferred from homology"/>
<evidence type="ECO:0000313" key="5">
    <source>
        <dbReference type="EMBL" id="KAJ3567984.1"/>
    </source>
</evidence>
<accession>A0A9W8NCA7</accession>
<keyword evidence="6" id="KW-1185">Reference proteome</keyword>
<sequence>MAPKNRVIIDTDPGVDDTLALLLALASSPEEVEVVMLSVSYGNIPLEGCLKNVIALFHVLDKEMNWRHENGKPQGFEVLRKYKPLVALGPEHALEEELLAKDGFHGRDGLHSVHEAHPHLTPADTWKSLFKDQAGGETHSPSFYSYFTPSNRPAHLEILRILKEEPEDTISICVIGPLTNLAMAAAEDPATFLRVKEVVVMGGAVDCPGNITPVAEFNTYADAIATARVFALTSIEPASTMPTTPQCMSNLPSYPDQLSKRLRLSLFPLDLTTSHLLRRDHFIASIKPHVEAGSPLAIWVNTFMNGTFRQIEKLSGGISQNPGLQLHDPMVIWYIITQHDSGWSTSEEGPEDIRIETSGQWSRGMHIRDRRGFKKAKESLSVGGLADASSGDVQSDDHGWLCAEAGNQIHRYVSSPGKDKLGRLLINRIFGGYETV</sequence>